<dbReference type="GO" id="GO:0005737">
    <property type="term" value="C:cytoplasm"/>
    <property type="evidence" value="ECO:0007669"/>
    <property type="project" value="UniProtKB-SubCell"/>
</dbReference>
<dbReference type="GO" id="GO:0008360">
    <property type="term" value="P:regulation of cell shape"/>
    <property type="evidence" value="ECO:0007669"/>
    <property type="project" value="UniProtKB-KW"/>
</dbReference>
<dbReference type="PANTHER" id="PTHR34654:SF1">
    <property type="entry name" value="RNA-BINDING PROTEIN KHPA"/>
    <property type="match status" value="1"/>
</dbReference>
<dbReference type="CDD" id="cd22533">
    <property type="entry name" value="KH-II_YlqC-like"/>
    <property type="match status" value="1"/>
</dbReference>
<dbReference type="Proteomes" id="UP000295632">
    <property type="component" value="Unassembled WGS sequence"/>
</dbReference>
<name>A0A4R6U7A2_9BACI</name>
<evidence type="ECO:0000256" key="3">
    <source>
        <dbReference type="HAMAP-Rule" id="MF_00088"/>
    </source>
</evidence>
<comment type="similarity">
    <text evidence="3">Belongs to the KhpA RNA-binding protein family.</text>
</comment>
<dbReference type="GO" id="GO:0003723">
    <property type="term" value="F:RNA binding"/>
    <property type="evidence" value="ECO:0007669"/>
    <property type="project" value="UniProtKB-UniRule"/>
</dbReference>
<evidence type="ECO:0000313" key="4">
    <source>
        <dbReference type="EMBL" id="TDQ42398.1"/>
    </source>
</evidence>
<keyword evidence="1 3" id="KW-0963">Cytoplasm</keyword>
<evidence type="ECO:0000256" key="1">
    <source>
        <dbReference type="ARBA" id="ARBA00022490"/>
    </source>
</evidence>
<dbReference type="AlphaFoldDB" id="A0A4R6U7A2"/>
<dbReference type="EMBL" id="SNYJ01000002">
    <property type="protein sequence ID" value="TDQ42398.1"/>
    <property type="molecule type" value="Genomic_DNA"/>
</dbReference>
<dbReference type="GO" id="GO:0009252">
    <property type="term" value="P:peptidoglycan biosynthetic process"/>
    <property type="evidence" value="ECO:0007669"/>
    <property type="project" value="UniProtKB-UniRule"/>
</dbReference>
<organism evidence="4 5">
    <name type="scientific">Aureibacillus halotolerans</name>
    <dbReference type="NCBI Taxonomy" id="1508390"/>
    <lineage>
        <taxon>Bacteria</taxon>
        <taxon>Bacillati</taxon>
        <taxon>Bacillota</taxon>
        <taxon>Bacilli</taxon>
        <taxon>Bacillales</taxon>
        <taxon>Bacillaceae</taxon>
        <taxon>Aureibacillus</taxon>
    </lineage>
</organism>
<dbReference type="Pfam" id="PF13083">
    <property type="entry name" value="KH_KhpA-B"/>
    <property type="match status" value="1"/>
</dbReference>
<comment type="subunit">
    <text evidence="3">Forms a complex with KhpB.</text>
</comment>
<dbReference type="PANTHER" id="PTHR34654">
    <property type="entry name" value="UPF0109 PROTEIN SCO5592"/>
    <property type="match status" value="1"/>
</dbReference>
<protein>
    <recommendedName>
        <fullName evidence="3">RNA-binding protein KhpA</fullName>
    </recommendedName>
    <alternativeName>
        <fullName evidence="3">KH-domain protein A</fullName>
    </alternativeName>
</protein>
<keyword evidence="3" id="KW-0143">Chaperone</keyword>
<keyword evidence="3" id="KW-0961">Cell wall biogenesis/degradation</keyword>
<dbReference type="OrthoDB" id="9812389at2"/>
<evidence type="ECO:0000256" key="2">
    <source>
        <dbReference type="ARBA" id="ARBA00022884"/>
    </source>
</evidence>
<comment type="function">
    <text evidence="3">A probable RNA chaperone. Forms a complex with KhpB which binds to cellular RNA and controls its expression. Plays a role in peptidoglycan (PG) homeostasis and cell length regulation.</text>
</comment>
<comment type="subcellular location">
    <subcellularLocation>
        <location evidence="3">Cytoplasm</location>
    </subcellularLocation>
</comment>
<comment type="caution">
    <text evidence="4">The sequence shown here is derived from an EMBL/GenBank/DDBJ whole genome shotgun (WGS) entry which is preliminary data.</text>
</comment>
<dbReference type="HAMAP" id="MF_00088">
    <property type="entry name" value="KhpA"/>
    <property type="match status" value="1"/>
</dbReference>
<gene>
    <name evidence="3" type="primary">khpA</name>
    <name evidence="4" type="ORF">EV213_102432</name>
</gene>
<dbReference type="Gene3D" id="3.30.300.20">
    <property type="match status" value="1"/>
</dbReference>
<dbReference type="GO" id="GO:0071555">
    <property type="term" value="P:cell wall organization"/>
    <property type="evidence" value="ECO:0007669"/>
    <property type="project" value="UniProtKB-KW"/>
</dbReference>
<keyword evidence="3" id="KW-0133">Cell shape</keyword>
<reference evidence="4 5" key="1">
    <citation type="submission" date="2019-03" db="EMBL/GenBank/DDBJ databases">
        <title>Genomic Encyclopedia of Type Strains, Phase IV (KMG-IV): sequencing the most valuable type-strain genomes for metagenomic binning, comparative biology and taxonomic classification.</title>
        <authorList>
            <person name="Goeker M."/>
        </authorList>
    </citation>
    <scope>NUCLEOTIDE SEQUENCE [LARGE SCALE GENOMIC DNA]</scope>
    <source>
        <strain evidence="4 5">DSM 28697</strain>
    </source>
</reference>
<dbReference type="InterPro" id="IPR020627">
    <property type="entry name" value="KhpA"/>
</dbReference>
<dbReference type="InterPro" id="IPR009019">
    <property type="entry name" value="KH_sf_prok-type"/>
</dbReference>
<dbReference type="SUPFAM" id="SSF54814">
    <property type="entry name" value="Prokaryotic type KH domain (KH-domain type II)"/>
    <property type="match status" value="1"/>
</dbReference>
<dbReference type="InterPro" id="IPR015946">
    <property type="entry name" value="KH_dom-like_a/b"/>
</dbReference>
<proteinExistence type="inferred from homology"/>
<sequence length="75" mass="8407">MTQLIESIVRPLVDHPDDVKVTHQQNERGDVYQLTVHPEDTGKVIGKHGRVAKAIRTIVYAAATESPQKIHLDIK</sequence>
<keyword evidence="5" id="KW-1185">Reference proteome</keyword>
<keyword evidence="2 3" id="KW-0694">RNA-binding</keyword>
<evidence type="ECO:0000313" key="5">
    <source>
        <dbReference type="Proteomes" id="UP000295632"/>
    </source>
</evidence>
<dbReference type="RefSeq" id="WP_133579266.1">
    <property type="nucleotide sequence ID" value="NZ_SNYJ01000002.1"/>
</dbReference>
<accession>A0A4R6U7A2</accession>